<organism evidence="6 7">
    <name type="scientific">Ventrimonas faecis</name>
    <dbReference type="NCBI Taxonomy" id="3133170"/>
    <lineage>
        <taxon>Bacteria</taxon>
        <taxon>Bacillati</taxon>
        <taxon>Bacillota</taxon>
        <taxon>Clostridia</taxon>
        <taxon>Lachnospirales</taxon>
        <taxon>Lachnospiraceae</taxon>
        <taxon>Ventrimonas</taxon>
    </lineage>
</organism>
<evidence type="ECO:0000256" key="1">
    <source>
        <dbReference type="ARBA" id="ARBA00009437"/>
    </source>
</evidence>
<comment type="caution">
    <text evidence="6">The sequence shown here is derived from an EMBL/GenBank/DDBJ whole genome shotgun (WGS) entry which is preliminary data.</text>
</comment>
<feature type="domain" description="HTH lysR-type" evidence="5">
    <location>
        <begin position="1"/>
        <end position="58"/>
    </location>
</feature>
<dbReference type="InterPro" id="IPR050950">
    <property type="entry name" value="HTH-type_LysR_regulators"/>
</dbReference>
<dbReference type="InterPro" id="IPR036388">
    <property type="entry name" value="WH-like_DNA-bd_sf"/>
</dbReference>
<dbReference type="InterPro" id="IPR036390">
    <property type="entry name" value="WH_DNA-bd_sf"/>
</dbReference>
<evidence type="ECO:0000256" key="2">
    <source>
        <dbReference type="ARBA" id="ARBA00023015"/>
    </source>
</evidence>
<evidence type="ECO:0000259" key="5">
    <source>
        <dbReference type="PROSITE" id="PS50931"/>
    </source>
</evidence>
<dbReference type="PANTHER" id="PTHR30419">
    <property type="entry name" value="HTH-TYPE TRANSCRIPTIONAL REGULATOR YBHD"/>
    <property type="match status" value="1"/>
</dbReference>
<name>A0ABV1HQ39_9FIRM</name>
<dbReference type="Pfam" id="PF03466">
    <property type="entry name" value="LysR_substrate"/>
    <property type="match status" value="1"/>
</dbReference>
<evidence type="ECO:0000256" key="3">
    <source>
        <dbReference type="ARBA" id="ARBA00023125"/>
    </source>
</evidence>
<dbReference type="Proteomes" id="UP001437460">
    <property type="component" value="Unassembled WGS sequence"/>
</dbReference>
<dbReference type="InterPro" id="IPR005119">
    <property type="entry name" value="LysR_subst-bd"/>
</dbReference>
<protein>
    <submittedName>
        <fullName evidence="6">LysR family transcriptional regulator</fullName>
    </submittedName>
</protein>
<dbReference type="PRINTS" id="PR00039">
    <property type="entry name" value="HTHLYSR"/>
</dbReference>
<dbReference type="RefSeq" id="WP_349230135.1">
    <property type="nucleotide sequence ID" value="NZ_JBBMFJ010000030.1"/>
</dbReference>
<evidence type="ECO:0000313" key="7">
    <source>
        <dbReference type="Proteomes" id="UP001437460"/>
    </source>
</evidence>
<dbReference type="Gene3D" id="1.10.10.10">
    <property type="entry name" value="Winged helix-like DNA-binding domain superfamily/Winged helix DNA-binding domain"/>
    <property type="match status" value="1"/>
</dbReference>
<comment type="similarity">
    <text evidence="1">Belongs to the LysR transcriptional regulatory family.</text>
</comment>
<dbReference type="EMBL" id="JBBMFJ010000030">
    <property type="protein sequence ID" value="MEQ2564083.1"/>
    <property type="molecule type" value="Genomic_DNA"/>
</dbReference>
<proteinExistence type="inferred from homology"/>
<accession>A0ABV1HQ39</accession>
<dbReference type="InterPro" id="IPR000847">
    <property type="entry name" value="LysR_HTH_N"/>
</dbReference>
<dbReference type="SUPFAM" id="SSF53850">
    <property type="entry name" value="Periplasmic binding protein-like II"/>
    <property type="match status" value="1"/>
</dbReference>
<gene>
    <name evidence="6" type="ORF">WMO41_13080</name>
</gene>
<dbReference type="Pfam" id="PF00126">
    <property type="entry name" value="HTH_1"/>
    <property type="match status" value="1"/>
</dbReference>
<reference evidence="6 7" key="1">
    <citation type="submission" date="2024-03" db="EMBL/GenBank/DDBJ databases">
        <title>Human intestinal bacterial collection.</title>
        <authorList>
            <person name="Pauvert C."/>
            <person name="Hitch T.C.A."/>
            <person name="Clavel T."/>
        </authorList>
    </citation>
    <scope>NUCLEOTIDE SEQUENCE [LARGE SCALE GENOMIC DNA]</scope>
    <source>
        <strain evidence="6 7">CLA-AP-H27</strain>
    </source>
</reference>
<dbReference type="CDD" id="cd05466">
    <property type="entry name" value="PBP2_LTTR_substrate"/>
    <property type="match status" value="1"/>
</dbReference>
<keyword evidence="4" id="KW-0804">Transcription</keyword>
<keyword evidence="2" id="KW-0805">Transcription regulation</keyword>
<dbReference type="PROSITE" id="PS50931">
    <property type="entry name" value="HTH_LYSR"/>
    <property type="match status" value="1"/>
</dbReference>
<evidence type="ECO:0000313" key="6">
    <source>
        <dbReference type="EMBL" id="MEQ2564083.1"/>
    </source>
</evidence>
<sequence>MTQNELLYILTIAEHGNITRAAQELFISQPSLSESLNKVEQEFGKTIFDRTQEGLVPTAFGLRYLDTARKILDRCKRLEADLDEYRQMRRGKLTFGIPMNLGTYLLPKILPAFQELYPDITVQFKENNSSELDKLMLSGKLDFSVMHYETPNEAIHYELLAEDDFYLVMPLALARTYNFPEYRPLSIYDLKALEKEPFLMVANRQKLRQVADSILAQLSIKPNIRYTTKNMETAKRLAAAGMGITFLPHSYLNLFSGVENLACYPLDPALQASWKLVIGYPDSRLLSRCAKEFISFLKQKMQPDEA</sequence>
<keyword evidence="7" id="KW-1185">Reference proteome</keyword>
<dbReference type="Gene3D" id="3.40.190.290">
    <property type="match status" value="1"/>
</dbReference>
<evidence type="ECO:0000256" key="4">
    <source>
        <dbReference type="ARBA" id="ARBA00023163"/>
    </source>
</evidence>
<dbReference type="SUPFAM" id="SSF46785">
    <property type="entry name" value="Winged helix' DNA-binding domain"/>
    <property type="match status" value="1"/>
</dbReference>
<keyword evidence="3" id="KW-0238">DNA-binding</keyword>